<dbReference type="EMBL" id="NBCO01000082">
    <property type="protein sequence ID" value="ORC82813.1"/>
    <property type="molecule type" value="Genomic_DNA"/>
</dbReference>
<feature type="signal peptide" evidence="3">
    <location>
        <begin position="1"/>
        <end position="27"/>
    </location>
</feature>
<proteinExistence type="predicted"/>
<dbReference type="VEuPathDB" id="TriTrypDB:TM35_000821030"/>
<organism evidence="4 5">
    <name type="scientific">Trypanosoma theileri</name>
    <dbReference type="NCBI Taxonomy" id="67003"/>
    <lineage>
        <taxon>Eukaryota</taxon>
        <taxon>Discoba</taxon>
        <taxon>Euglenozoa</taxon>
        <taxon>Kinetoplastea</taxon>
        <taxon>Metakinetoplastina</taxon>
        <taxon>Trypanosomatida</taxon>
        <taxon>Trypanosomatidae</taxon>
        <taxon>Trypanosoma</taxon>
    </lineage>
</organism>
<keyword evidence="1" id="KW-0175">Coiled coil</keyword>
<name>A0A1X0NET8_9TRYP</name>
<keyword evidence="5" id="KW-1185">Reference proteome</keyword>
<evidence type="ECO:0000313" key="5">
    <source>
        <dbReference type="Proteomes" id="UP000192257"/>
    </source>
</evidence>
<reference evidence="4 5" key="1">
    <citation type="submission" date="2017-03" db="EMBL/GenBank/DDBJ databases">
        <title>An alternative strategy for trypanosome survival in the mammalian bloodstream revealed through genome and transcriptome analysis of the ubiquitous bovine parasite Trypanosoma (Megatrypanum) theileri.</title>
        <authorList>
            <person name="Kelly S."/>
            <person name="Ivens A."/>
            <person name="Mott A."/>
            <person name="O'Neill E."/>
            <person name="Emms D."/>
            <person name="Macleod O."/>
            <person name="Voorheis P."/>
            <person name="Matthews J."/>
            <person name="Matthews K."/>
            <person name="Carrington M."/>
        </authorList>
    </citation>
    <scope>NUCLEOTIDE SEQUENCE [LARGE SCALE GENOMIC DNA]</scope>
    <source>
        <strain evidence="4">Edinburgh</strain>
    </source>
</reference>
<protein>
    <submittedName>
        <fullName evidence="4">Uncharacterized protein</fullName>
    </submittedName>
</protein>
<keyword evidence="3" id="KW-0732">Signal</keyword>
<dbReference type="Proteomes" id="UP000192257">
    <property type="component" value="Unassembled WGS sequence"/>
</dbReference>
<feature type="coiled-coil region" evidence="1">
    <location>
        <begin position="106"/>
        <end position="154"/>
    </location>
</feature>
<dbReference type="AlphaFoldDB" id="A0A1X0NET8"/>
<feature type="compositionally biased region" description="Basic and acidic residues" evidence="2">
    <location>
        <begin position="344"/>
        <end position="370"/>
    </location>
</feature>
<gene>
    <name evidence="4" type="ORF">TM35_000821030</name>
</gene>
<feature type="chain" id="PRO_5012348851" evidence="3">
    <location>
        <begin position="28"/>
        <end position="433"/>
    </location>
</feature>
<comment type="caution">
    <text evidence="4">The sequence shown here is derived from an EMBL/GenBank/DDBJ whole genome shotgun (WGS) entry which is preliminary data.</text>
</comment>
<sequence>MTTMFVQLRRVVYLLVLLHFCTCVAYANESSVNDDNCKQKIEEFKDMQNELKKIMIVAEDSLIDLDKEFGACDDYSLRALNAVDRLESLTKGAEAGMSPIHTSTSREEMKEQRKKFETALQEANDVLSNVTLALNKTRKAAEELNKTLTEVEGLSNDIISEATEFKHSPPKVSPSSHHLFLEMEKIVRDSKRESEEALSFVAERKSRVQMAFDTAKKAEEQAESLKVAVQAFNEYLEKHGLKPEDSTADSHQNTSENEFPKEEKESDKVTPGNKNVESKLESSHGMVTNTKEENTAQLQHSSHEEVKNVHMNTTKVTGITKESSNDERVNNIKPEENNTTTQKRVMESQSNREQRVEEKGTKGISNKDNKSFNASTTTNDVDSHKTSSESSTSVSMHLNVAQLSDSSSSPVLVHSPLLLLLVSMCVLGCTVLC</sequence>
<feature type="region of interest" description="Disordered" evidence="2">
    <location>
        <begin position="240"/>
        <end position="392"/>
    </location>
</feature>
<accession>A0A1X0NET8</accession>
<dbReference type="GeneID" id="39991173"/>
<feature type="compositionally biased region" description="Basic and acidic residues" evidence="2">
    <location>
        <begin position="323"/>
        <end position="336"/>
    </location>
</feature>
<feature type="compositionally biased region" description="Polar residues" evidence="2">
    <location>
        <begin position="285"/>
        <end position="300"/>
    </location>
</feature>
<dbReference type="RefSeq" id="XP_028877311.1">
    <property type="nucleotide sequence ID" value="XM_029031393.1"/>
</dbReference>
<feature type="compositionally biased region" description="Basic and acidic residues" evidence="2">
    <location>
        <begin position="258"/>
        <end position="268"/>
    </location>
</feature>
<evidence type="ECO:0000256" key="3">
    <source>
        <dbReference type="SAM" id="SignalP"/>
    </source>
</evidence>
<evidence type="ECO:0000313" key="4">
    <source>
        <dbReference type="EMBL" id="ORC82813.1"/>
    </source>
</evidence>
<feature type="compositionally biased region" description="Polar residues" evidence="2">
    <location>
        <begin position="310"/>
        <end position="322"/>
    </location>
</feature>
<evidence type="ECO:0000256" key="1">
    <source>
        <dbReference type="SAM" id="Coils"/>
    </source>
</evidence>
<evidence type="ECO:0000256" key="2">
    <source>
        <dbReference type="SAM" id="MobiDB-lite"/>
    </source>
</evidence>